<dbReference type="NCBIfam" id="NF001770">
    <property type="entry name" value="PRK00509.1"/>
    <property type="match status" value="1"/>
</dbReference>
<dbReference type="GO" id="GO:0006526">
    <property type="term" value="P:L-arginine biosynthetic process"/>
    <property type="evidence" value="ECO:0007669"/>
    <property type="project" value="UniProtKB-UniRule"/>
</dbReference>
<organism evidence="12 13">
    <name type="scientific">Streptomyces gardneri</name>
    <dbReference type="NCBI Taxonomy" id="66892"/>
    <lineage>
        <taxon>Bacteria</taxon>
        <taxon>Bacillati</taxon>
        <taxon>Actinomycetota</taxon>
        <taxon>Actinomycetes</taxon>
        <taxon>Kitasatosporales</taxon>
        <taxon>Streptomycetaceae</taxon>
        <taxon>Streptomyces</taxon>
    </lineage>
</organism>
<dbReference type="CDD" id="cd01999">
    <property type="entry name" value="ASS"/>
    <property type="match status" value="1"/>
</dbReference>
<name>A0A4Y3RGE8_9ACTN</name>
<dbReference type="PROSITE" id="PS00564">
    <property type="entry name" value="ARGININOSUCCIN_SYN_1"/>
    <property type="match status" value="1"/>
</dbReference>
<feature type="domain" description="Arginosuccinate synthase C-terminal" evidence="11">
    <location>
        <begin position="172"/>
        <end position="389"/>
    </location>
</feature>
<evidence type="ECO:0000256" key="9">
    <source>
        <dbReference type="HAMAP-Rule" id="MF_00005"/>
    </source>
</evidence>
<keyword evidence="7 9" id="KW-0547">Nucleotide-binding</keyword>
<dbReference type="EC" id="6.3.4.5" evidence="3 9"/>
<feature type="binding site" evidence="9">
    <location>
        <position position="120"/>
    </location>
    <ligand>
        <name>L-aspartate</name>
        <dbReference type="ChEBI" id="CHEBI:29991"/>
    </ligand>
</feature>
<evidence type="ECO:0000256" key="6">
    <source>
        <dbReference type="ARBA" id="ARBA00022605"/>
    </source>
</evidence>
<feature type="binding site" evidence="9">
    <location>
        <position position="114"/>
    </location>
    <ligand>
        <name>ATP</name>
        <dbReference type="ChEBI" id="CHEBI:30616"/>
    </ligand>
</feature>
<evidence type="ECO:0000256" key="7">
    <source>
        <dbReference type="ARBA" id="ARBA00022741"/>
    </source>
</evidence>
<protein>
    <recommendedName>
        <fullName evidence="3 9">Argininosuccinate synthase</fullName>
        <ecNumber evidence="3 9">6.3.4.5</ecNumber>
    </recommendedName>
    <alternativeName>
        <fullName evidence="9">Citrulline--aspartate ligase</fullName>
    </alternativeName>
</protein>
<dbReference type="GO" id="GO:0000053">
    <property type="term" value="P:argininosuccinate metabolic process"/>
    <property type="evidence" value="ECO:0007669"/>
    <property type="project" value="TreeGrafter"/>
</dbReference>
<accession>A0A4Y3RGE8</accession>
<evidence type="ECO:0000256" key="5">
    <source>
        <dbReference type="ARBA" id="ARBA00022598"/>
    </source>
</evidence>
<evidence type="ECO:0000313" key="13">
    <source>
        <dbReference type="Proteomes" id="UP000315226"/>
    </source>
</evidence>
<dbReference type="HAMAP" id="MF_00005">
    <property type="entry name" value="Arg_succ_synth_type1"/>
    <property type="match status" value="1"/>
</dbReference>
<comment type="similarity">
    <text evidence="9">Belongs to the argininosuccinate synthase family. Type 1 subfamily.</text>
</comment>
<feature type="binding site" evidence="9">
    <location>
        <position position="173"/>
    </location>
    <ligand>
        <name>L-citrulline</name>
        <dbReference type="ChEBI" id="CHEBI:57743"/>
    </ligand>
</feature>
<feature type="binding site" evidence="9">
    <location>
        <position position="89"/>
    </location>
    <ligand>
        <name>L-citrulline</name>
        <dbReference type="ChEBI" id="CHEBI:57743"/>
    </ligand>
</feature>
<dbReference type="InterPro" id="IPR048267">
    <property type="entry name" value="Arginosuc_syn_N"/>
</dbReference>
<dbReference type="SUPFAM" id="SSF69864">
    <property type="entry name" value="Argininosuccinate synthetase, C-terminal domain"/>
    <property type="match status" value="1"/>
</dbReference>
<dbReference type="SUPFAM" id="SSF52402">
    <property type="entry name" value="Adenine nucleotide alpha hydrolases-like"/>
    <property type="match status" value="1"/>
</dbReference>
<dbReference type="InterPro" id="IPR024074">
    <property type="entry name" value="AS_cat/multimer_dom_body"/>
</dbReference>
<dbReference type="GO" id="GO:0005524">
    <property type="term" value="F:ATP binding"/>
    <property type="evidence" value="ECO:0007669"/>
    <property type="project" value="UniProtKB-UniRule"/>
</dbReference>
<keyword evidence="13" id="KW-1185">Reference proteome</keyword>
<evidence type="ECO:0000256" key="4">
    <source>
        <dbReference type="ARBA" id="ARBA00022571"/>
    </source>
</evidence>
<dbReference type="GO" id="GO:0000050">
    <property type="term" value="P:urea cycle"/>
    <property type="evidence" value="ECO:0007669"/>
    <property type="project" value="TreeGrafter"/>
</dbReference>
<comment type="caution">
    <text evidence="12">The sequence shown here is derived from an EMBL/GenBank/DDBJ whole genome shotgun (WGS) entry which is preliminary data.</text>
</comment>
<sequence>MKIVLAYSGGLDTSLALSWLQRTYDAEVIAFCADLGQSEDLAEARSRAERNGAAKVYVEDLRHEFLARYAFRALRADAVYEGKYFMAASLSRPLIAKRLVEIAREEGAQAVAHGATGKGNDQVRFYAGITALDPGMRIISPVLEWDLHTRAAQIAYARTHGVQTPAFKSSPYSRDTNLWGSSVECGPLDDILLAPPEEVYTATVSPESAPEDPELVRLTFERGVPTHLDGEALGPVELVERLAERAGRHGVGRIDIMENRLVGLKVRGVYESPAATVLYEAHRELENLVLERELFQYKAEMGRRYAQLIYDAKWFTGLRTSLDAFFTDVQERVGGTVTVKLFKGSVTTVSRSSPHSLYHPDYASYEAENEFDQRAGEGFSYIWSMPARVAGLRRGGASWT</sequence>
<feature type="binding site" evidence="9">
    <location>
        <begin position="6"/>
        <end position="14"/>
    </location>
    <ligand>
        <name>ATP</name>
        <dbReference type="ChEBI" id="CHEBI:30616"/>
    </ligand>
</feature>
<evidence type="ECO:0000256" key="1">
    <source>
        <dbReference type="ARBA" id="ARBA00004967"/>
    </source>
</evidence>
<evidence type="ECO:0000256" key="3">
    <source>
        <dbReference type="ARBA" id="ARBA00012286"/>
    </source>
</evidence>
<dbReference type="InterPro" id="IPR018223">
    <property type="entry name" value="Arginosuc_synth_CS"/>
</dbReference>
<feature type="binding site" evidence="9">
    <location>
        <position position="121"/>
    </location>
    <ligand>
        <name>L-aspartate</name>
        <dbReference type="ChEBI" id="CHEBI:29991"/>
    </ligand>
</feature>
<keyword evidence="5 9" id="KW-0436">Ligase</keyword>
<dbReference type="InterPro" id="IPR048268">
    <property type="entry name" value="Arginosuc_syn_C"/>
</dbReference>
<dbReference type="InterPro" id="IPR001518">
    <property type="entry name" value="Arginosuc_synth"/>
</dbReference>
<feature type="binding site" evidence="9">
    <location>
        <position position="116"/>
    </location>
    <ligand>
        <name>L-aspartate</name>
        <dbReference type="ChEBI" id="CHEBI:29991"/>
    </ligand>
</feature>
<dbReference type="Gene3D" id="3.90.1260.10">
    <property type="entry name" value="Argininosuccinate synthetase, chain A, domain 2"/>
    <property type="match status" value="1"/>
</dbReference>
<dbReference type="Proteomes" id="UP000315226">
    <property type="component" value="Unassembled WGS sequence"/>
</dbReference>
<dbReference type="GO" id="GO:0004055">
    <property type="term" value="F:argininosuccinate synthase activity"/>
    <property type="evidence" value="ECO:0007669"/>
    <property type="project" value="UniProtKB-UniRule"/>
</dbReference>
<dbReference type="GO" id="GO:0005737">
    <property type="term" value="C:cytoplasm"/>
    <property type="evidence" value="ECO:0007669"/>
    <property type="project" value="UniProtKB-SubCell"/>
</dbReference>
<dbReference type="Pfam" id="PF00764">
    <property type="entry name" value="Arginosuc_synth"/>
    <property type="match status" value="1"/>
</dbReference>
<dbReference type="PANTHER" id="PTHR11587">
    <property type="entry name" value="ARGININOSUCCINATE SYNTHASE"/>
    <property type="match status" value="1"/>
</dbReference>
<dbReference type="PROSITE" id="PS00565">
    <property type="entry name" value="ARGININOSUCCIN_SYN_2"/>
    <property type="match status" value="1"/>
</dbReference>
<keyword evidence="6 9" id="KW-0028">Amino-acid biosynthesis</keyword>
<feature type="binding site" evidence="9">
    <location>
        <position position="84"/>
    </location>
    <ligand>
        <name>L-citrulline</name>
        <dbReference type="ChEBI" id="CHEBI:57743"/>
    </ligand>
</feature>
<dbReference type="OrthoDB" id="9801641at2"/>
<dbReference type="FunFam" id="3.90.1260.10:FF:000007">
    <property type="entry name" value="Argininosuccinate synthase"/>
    <property type="match status" value="1"/>
</dbReference>
<dbReference type="NCBIfam" id="TIGR00032">
    <property type="entry name" value="argG"/>
    <property type="match status" value="1"/>
</dbReference>
<keyword evidence="9" id="KW-0963">Cytoplasm</keyword>
<dbReference type="RefSeq" id="WP_141292787.1">
    <property type="nucleotide sequence ID" value="NZ_BJMN01000004.1"/>
</dbReference>
<feature type="binding site" evidence="9">
    <location>
        <position position="120"/>
    </location>
    <ligand>
        <name>L-citrulline</name>
        <dbReference type="ChEBI" id="CHEBI:57743"/>
    </ligand>
</feature>
<dbReference type="InterPro" id="IPR023434">
    <property type="entry name" value="Arginosuc_synth_type_1_subfam"/>
</dbReference>
<gene>
    <name evidence="9" type="primary">argG</name>
    <name evidence="12" type="ORF">SGA01_04650</name>
</gene>
<feature type="binding site" evidence="9">
    <location>
        <position position="258"/>
    </location>
    <ligand>
        <name>L-citrulline</name>
        <dbReference type="ChEBI" id="CHEBI:57743"/>
    </ligand>
</feature>
<dbReference type="FunFam" id="3.40.50.620:FF:000019">
    <property type="entry name" value="Argininosuccinate synthase"/>
    <property type="match status" value="1"/>
</dbReference>
<evidence type="ECO:0000256" key="2">
    <source>
        <dbReference type="ARBA" id="ARBA00011881"/>
    </source>
</evidence>
<comment type="pathway">
    <text evidence="1 9">Amino-acid biosynthesis; L-arginine biosynthesis; L-arginine from L-ornithine and carbamoyl phosphate: step 2/3.</text>
</comment>
<comment type="subunit">
    <text evidence="2 9">Homotetramer.</text>
</comment>
<feature type="binding site" evidence="9">
    <location>
        <position position="182"/>
    </location>
    <ligand>
        <name>L-citrulline</name>
        <dbReference type="ChEBI" id="CHEBI:57743"/>
    </ligand>
</feature>
<evidence type="ECO:0000259" key="10">
    <source>
        <dbReference type="Pfam" id="PF00764"/>
    </source>
</evidence>
<feature type="binding site" evidence="9">
    <location>
        <position position="124"/>
    </location>
    <ligand>
        <name>L-citrulline</name>
        <dbReference type="ChEBI" id="CHEBI:57743"/>
    </ligand>
</feature>
<feature type="binding site" evidence="9">
    <location>
        <position position="33"/>
    </location>
    <ligand>
        <name>ATP</name>
        <dbReference type="ChEBI" id="CHEBI:30616"/>
    </ligand>
</feature>
<keyword evidence="8 9" id="KW-0067">ATP-binding</keyword>
<comment type="catalytic activity">
    <reaction evidence="9">
        <text>L-citrulline + L-aspartate + ATP = 2-(N(omega)-L-arginino)succinate + AMP + diphosphate + H(+)</text>
        <dbReference type="Rhea" id="RHEA:10932"/>
        <dbReference type="ChEBI" id="CHEBI:15378"/>
        <dbReference type="ChEBI" id="CHEBI:29991"/>
        <dbReference type="ChEBI" id="CHEBI:30616"/>
        <dbReference type="ChEBI" id="CHEBI:33019"/>
        <dbReference type="ChEBI" id="CHEBI:57472"/>
        <dbReference type="ChEBI" id="CHEBI:57743"/>
        <dbReference type="ChEBI" id="CHEBI:456215"/>
        <dbReference type="EC" id="6.3.4.5"/>
    </reaction>
</comment>
<feature type="binding site" evidence="9">
    <location>
        <position position="270"/>
    </location>
    <ligand>
        <name>L-citrulline</name>
        <dbReference type="ChEBI" id="CHEBI:57743"/>
    </ligand>
</feature>
<evidence type="ECO:0000313" key="12">
    <source>
        <dbReference type="EMBL" id="GEB54860.1"/>
    </source>
</evidence>
<dbReference type="AlphaFoldDB" id="A0A4Y3RGE8"/>
<dbReference type="Gene3D" id="3.40.50.620">
    <property type="entry name" value="HUPs"/>
    <property type="match status" value="1"/>
</dbReference>
<dbReference type="EMBL" id="BJMN01000004">
    <property type="protein sequence ID" value="GEB54860.1"/>
    <property type="molecule type" value="Genomic_DNA"/>
</dbReference>
<feature type="domain" description="Arginosuccinate synthase-like N-terminal" evidence="10">
    <location>
        <begin position="2"/>
        <end position="162"/>
    </location>
</feature>
<dbReference type="PANTHER" id="PTHR11587:SF2">
    <property type="entry name" value="ARGININOSUCCINATE SYNTHASE"/>
    <property type="match status" value="1"/>
</dbReference>
<dbReference type="InterPro" id="IPR014729">
    <property type="entry name" value="Rossmann-like_a/b/a_fold"/>
</dbReference>
<comment type="subcellular location">
    <subcellularLocation>
        <location evidence="9">Cytoplasm</location>
    </subcellularLocation>
</comment>
<dbReference type="Gene3D" id="1.20.5.470">
    <property type="entry name" value="Single helix bin"/>
    <property type="match status" value="1"/>
</dbReference>
<evidence type="ECO:0000256" key="8">
    <source>
        <dbReference type="ARBA" id="ARBA00022840"/>
    </source>
</evidence>
<dbReference type="Pfam" id="PF20979">
    <property type="entry name" value="Arginosuc_syn_C"/>
    <property type="match status" value="1"/>
</dbReference>
<proteinExistence type="inferred from homology"/>
<evidence type="ECO:0000259" key="11">
    <source>
        <dbReference type="Pfam" id="PF20979"/>
    </source>
</evidence>
<reference evidence="12 13" key="1">
    <citation type="submission" date="2019-06" db="EMBL/GenBank/DDBJ databases">
        <title>Whole genome shotgun sequence of Streptomyces gardneri NBRC 12865.</title>
        <authorList>
            <person name="Hosoyama A."/>
            <person name="Uohara A."/>
            <person name="Ohji S."/>
            <person name="Ichikawa N."/>
        </authorList>
    </citation>
    <scope>NUCLEOTIDE SEQUENCE [LARGE SCALE GENOMIC DNA]</scope>
    <source>
        <strain evidence="12 13">NBRC 12865</strain>
    </source>
</reference>
<dbReference type="UniPathway" id="UPA00068">
    <property type="reaction ID" value="UER00113"/>
</dbReference>
<keyword evidence="4 9" id="KW-0055">Arginine biosynthesis</keyword>